<accession>A0ABX2M0F8</accession>
<dbReference type="Proteomes" id="UP000536746">
    <property type="component" value="Unassembled WGS sequence"/>
</dbReference>
<gene>
    <name evidence="1" type="ORF">HNO84_19765</name>
</gene>
<name>A0ABX2M0F8_9BURK</name>
<comment type="caution">
    <text evidence="1">The sequence shown here is derived from an EMBL/GenBank/DDBJ whole genome shotgun (WGS) entry which is preliminary data.</text>
</comment>
<protein>
    <submittedName>
        <fullName evidence="1">Uncharacterized protein</fullName>
    </submittedName>
</protein>
<evidence type="ECO:0000313" key="2">
    <source>
        <dbReference type="Proteomes" id="UP000536746"/>
    </source>
</evidence>
<evidence type="ECO:0000313" key="1">
    <source>
        <dbReference type="EMBL" id="NUU03855.1"/>
    </source>
</evidence>
<keyword evidence="2" id="KW-1185">Reference proteome</keyword>
<organism evidence="1 2">
    <name type="scientific">Herbaspirillum robiniae</name>
    <dbReference type="NCBI Taxonomy" id="2014887"/>
    <lineage>
        <taxon>Bacteria</taxon>
        <taxon>Pseudomonadati</taxon>
        <taxon>Pseudomonadota</taxon>
        <taxon>Betaproteobacteria</taxon>
        <taxon>Burkholderiales</taxon>
        <taxon>Oxalobacteraceae</taxon>
        <taxon>Herbaspirillum</taxon>
    </lineage>
</organism>
<reference evidence="1 2" key="1">
    <citation type="journal article" date="2020" name="Front. Plant Sci.">
        <title>Isolation of Rhizosphere Bacteria That Improve Quality and Water Stress Tolerance in Greenhouse Ornamentals.</title>
        <authorList>
            <person name="Nordstedt N.P."/>
            <person name="Jones M.L."/>
        </authorList>
    </citation>
    <scope>NUCLEOTIDE SEQUENCE [LARGE SCALE GENOMIC DNA]</scope>
    <source>
        <strain evidence="1 2">C6C2</strain>
    </source>
</reference>
<proteinExistence type="predicted"/>
<dbReference type="EMBL" id="JABFMT010000029">
    <property type="protein sequence ID" value="NUU03855.1"/>
    <property type="molecule type" value="Genomic_DNA"/>
</dbReference>
<sequence length="223" mass="25177">MRKVADAKGEEIGGLKKQLDGLELKLVAEKAAFQKLEHEKTKIAEEFRLATIENPFILPSGYPKGLDTIRIGSTPAEVEAAFPEAQIDKNVEGFWSVKVTHPIFSSATYYFGSDNRAITHILFHTNYQGPVKDKDILPLVKRHFGRPKISIDENYLWITAGAQKEEISVEDGQLFIIYGKDMLPNWLVRALTRCGRPGYAPEGDLKALCERFTKQKTQAKKER</sequence>